<accession>A0A1G2M6K9</accession>
<evidence type="ECO:0000256" key="1">
    <source>
        <dbReference type="ARBA" id="ARBA00004496"/>
    </source>
</evidence>
<dbReference type="GO" id="GO:0051301">
    <property type="term" value="P:cell division"/>
    <property type="evidence" value="ECO:0007669"/>
    <property type="project" value="UniProtKB-UniRule"/>
</dbReference>
<evidence type="ECO:0000259" key="13">
    <source>
        <dbReference type="PROSITE" id="PS51900"/>
    </source>
</evidence>
<evidence type="ECO:0000256" key="11">
    <source>
        <dbReference type="NCBIfam" id="TIGR02224"/>
    </source>
</evidence>
<keyword evidence="5 10" id="KW-0159">Chromosome partition</keyword>
<dbReference type="NCBIfam" id="NF001399">
    <property type="entry name" value="PRK00283.1"/>
    <property type="match status" value="1"/>
</dbReference>
<dbReference type="STRING" id="1802301.A2664_00140"/>
<dbReference type="PANTHER" id="PTHR30349">
    <property type="entry name" value="PHAGE INTEGRASE-RELATED"/>
    <property type="match status" value="1"/>
</dbReference>
<dbReference type="InterPro" id="IPR023009">
    <property type="entry name" value="Tyrosine_recombinase_XerC/XerD"/>
</dbReference>
<dbReference type="Pfam" id="PF02899">
    <property type="entry name" value="Phage_int_SAM_1"/>
    <property type="match status" value="1"/>
</dbReference>
<evidence type="ECO:0000256" key="6">
    <source>
        <dbReference type="ARBA" id="ARBA00022908"/>
    </source>
</evidence>
<dbReference type="Pfam" id="PF00589">
    <property type="entry name" value="Phage_integrase"/>
    <property type="match status" value="1"/>
</dbReference>
<dbReference type="Gene3D" id="1.10.150.130">
    <property type="match status" value="1"/>
</dbReference>
<dbReference type="PANTHER" id="PTHR30349:SF77">
    <property type="entry name" value="TYROSINE RECOMBINASE XERC"/>
    <property type="match status" value="1"/>
</dbReference>
<dbReference type="Gene3D" id="1.10.443.10">
    <property type="entry name" value="Intergrase catalytic core"/>
    <property type="match status" value="1"/>
</dbReference>
<dbReference type="SUPFAM" id="SSF56349">
    <property type="entry name" value="DNA breaking-rejoining enzymes"/>
    <property type="match status" value="1"/>
</dbReference>
<dbReference type="InterPro" id="IPR050090">
    <property type="entry name" value="Tyrosine_recombinase_XerCD"/>
</dbReference>
<organism evidence="14 15">
    <name type="scientific">Candidatus Taylorbacteria bacterium RIFCSPHIGHO2_01_FULL_46_22b</name>
    <dbReference type="NCBI Taxonomy" id="1802301"/>
    <lineage>
        <taxon>Bacteria</taxon>
        <taxon>Candidatus Tayloriibacteriota</taxon>
    </lineage>
</organism>
<dbReference type="CDD" id="cd00798">
    <property type="entry name" value="INT_XerDC_C"/>
    <property type="match status" value="1"/>
</dbReference>
<dbReference type="Proteomes" id="UP000178873">
    <property type="component" value="Unassembled WGS sequence"/>
</dbReference>
<feature type="active site" evidence="10">
    <location>
        <position position="135"/>
    </location>
</feature>
<feature type="active site" evidence="10">
    <location>
        <position position="159"/>
    </location>
</feature>
<evidence type="ECO:0000256" key="4">
    <source>
        <dbReference type="ARBA" id="ARBA00022618"/>
    </source>
</evidence>
<feature type="active site" evidence="10">
    <location>
        <position position="233"/>
    </location>
</feature>
<feature type="active site" evidence="10">
    <location>
        <position position="230"/>
    </location>
</feature>
<dbReference type="InterPro" id="IPR010998">
    <property type="entry name" value="Integrase_recombinase_N"/>
</dbReference>
<keyword evidence="8 10" id="KW-0233">DNA recombination</keyword>
<dbReference type="NCBIfam" id="TIGR02224">
    <property type="entry name" value="recomb_XerC"/>
    <property type="match status" value="1"/>
</dbReference>
<evidence type="ECO:0000313" key="15">
    <source>
        <dbReference type="Proteomes" id="UP000178873"/>
    </source>
</evidence>
<name>A0A1G2M6K9_9BACT</name>
<dbReference type="InterPro" id="IPR013762">
    <property type="entry name" value="Integrase-like_cat_sf"/>
</dbReference>
<dbReference type="InterPro" id="IPR011931">
    <property type="entry name" value="Recomb_XerC"/>
</dbReference>
<dbReference type="InterPro" id="IPR002104">
    <property type="entry name" value="Integrase_catalytic"/>
</dbReference>
<evidence type="ECO:0000256" key="10">
    <source>
        <dbReference type="HAMAP-Rule" id="MF_01808"/>
    </source>
</evidence>
<comment type="caution">
    <text evidence="14">The sequence shown here is derived from an EMBL/GenBank/DDBJ whole genome shotgun (WGS) entry which is preliminary data.</text>
</comment>
<sequence length="285" mass="32906">MDWLKPFLNYLRNERNYSSHTTSNYERDLKFLIAFLADKKIDRLSAREYLLALEKKSFSRRSVARKLSAARSYFRYLQREKKTKANPFQNLLTPKLPKKLPNFLYPEEMKSLLEAAKAGGRDRAIMELLYGTGIRVVEIARLNLNEVDFDEGEIRVFGKGAKERVVIFGSHARAALKDYLKNGRPQLLKAAKTNAFFIGRRGSRLTSRQIERIIRLYAKQAGINKKVTPHTLRHSFATHLLEGGADLRMVQELLGHVSLSTTQVYTHVTKERLKKVYDEAHPRAK</sequence>
<dbReference type="InterPro" id="IPR044068">
    <property type="entry name" value="CB"/>
</dbReference>
<dbReference type="HAMAP" id="MF_01808">
    <property type="entry name" value="Recomb_XerC_XerD"/>
    <property type="match status" value="1"/>
</dbReference>
<dbReference type="GO" id="GO:0005737">
    <property type="term" value="C:cytoplasm"/>
    <property type="evidence" value="ECO:0007669"/>
    <property type="project" value="UniProtKB-SubCell"/>
</dbReference>
<dbReference type="GO" id="GO:0009037">
    <property type="term" value="F:tyrosine-based site-specific recombinase activity"/>
    <property type="evidence" value="ECO:0007669"/>
    <property type="project" value="UniProtKB-UniRule"/>
</dbReference>
<dbReference type="NCBIfam" id="NF040815">
    <property type="entry name" value="recomb_XerA_Arch"/>
    <property type="match status" value="1"/>
</dbReference>
<comment type="function">
    <text evidence="10">Site-specific tyrosine recombinase, which acts by catalyzing the cutting and rejoining of the recombining DNA molecules. The XerC-XerD complex is essential to convert dimers of the bacterial chromosome into monomers to permit their segregation at cell division. It also contributes to the segregational stability of plasmids.</text>
</comment>
<keyword evidence="3 10" id="KW-0963">Cytoplasm</keyword>
<protein>
    <recommendedName>
        <fullName evidence="10 11">Tyrosine recombinase XerC</fullName>
    </recommendedName>
</protein>
<keyword evidence="4 10" id="KW-0132">Cell division</keyword>
<keyword evidence="7 10" id="KW-0238">DNA-binding</keyword>
<evidence type="ECO:0000256" key="8">
    <source>
        <dbReference type="ARBA" id="ARBA00023172"/>
    </source>
</evidence>
<dbReference type="AlphaFoldDB" id="A0A1G2M6K9"/>
<comment type="similarity">
    <text evidence="2 10">Belongs to the 'phage' integrase family. XerC subfamily.</text>
</comment>
<dbReference type="InterPro" id="IPR004107">
    <property type="entry name" value="Integrase_SAM-like_N"/>
</dbReference>
<feature type="domain" description="Tyr recombinase" evidence="12">
    <location>
        <begin position="99"/>
        <end position="278"/>
    </location>
</feature>
<comment type="subcellular location">
    <subcellularLocation>
        <location evidence="1 10">Cytoplasm</location>
    </subcellularLocation>
</comment>
<dbReference type="EMBL" id="MHRF01000002">
    <property type="protein sequence ID" value="OHA18692.1"/>
    <property type="molecule type" value="Genomic_DNA"/>
</dbReference>
<evidence type="ECO:0000256" key="2">
    <source>
        <dbReference type="ARBA" id="ARBA00006657"/>
    </source>
</evidence>
<keyword evidence="9 10" id="KW-0131">Cell cycle</keyword>
<keyword evidence="6 10" id="KW-0229">DNA integration</keyword>
<gene>
    <name evidence="10" type="primary">xerC</name>
    <name evidence="14" type="ORF">A2664_00140</name>
</gene>
<dbReference type="GO" id="GO:0003677">
    <property type="term" value="F:DNA binding"/>
    <property type="evidence" value="ECO:0007669"/>
    <property type="project" value="UniProtKB-UniRule"/>
</dbReference>
<dbReference type="GO" id="GO:0006313">
    <property type="term" value="P:DNA transposition"/>
    <property type="evidence" value="ECO:0007669"/>
    <property type="project" value="UniProtKB-UniRule"/>
</dbReference>
<evidence type="ECO:0000256" key="5">
    <source>
        <dbReference type="ARBA" id="ARBA00022829"/>
    </source>
</evidence>
<evidence type="ECO:0000313" key="14">
    <source>
        <dbReference type="EMBL" id="OHA18692.1"/>
    </source>
</evidence>
<dbReference type="PROSITE" id="PS51898">
    <property type="entry name" value="TYR_RECOMBINASE"/>
    <property type="match status" value="1"/>
</dbReference>
<dbReference type="PROSITE" id="PS51900">
    <property type="entry name" value="CB"/>
    <property type="match status" value="1"/>
</dbReference>
<comment type="subunit">
    <text evidence="10">Forms a cyclic heterotetrameric complex composed of two molecules of XerC and two molecules of XerD.</text>
</comment>
<feature type="active site" description="O-(3'-phospho-DNA)-tyrosine intermediate" evidence="10">
    <location>
        <position position="265"/>
    </location>
</feature>
<evidence type="ECO:0000256" key="3">
    <source>
        <dbReference type="ARBA" id="ARBA00022490"/>
    </source>
</evidence>
<reference evidence="14 15" key="1">
    <citation type="journal article" date="2016" name="Nat. Commun.">
        <title>Thousands of microbial genomes shed light on interconnected biogeochemical processes in an aquifer system.</title>
        <authorList>
            <person name="Anantharaman K."/>
            <person name="Brown C.T."/>
            <person name="Hug L.A."/>
            <person name="Sharon I."/>
            <person name="Castelle C.J."/>
            <person name="Probst A.J."/>
            <person name="Thomas B.C."/>
            <person name="Singh A."/>
            <person name="Wilkins M.J."/>
            <person name="Karaoz U."/>
            <person name="Brodie E.L."/>
            <person name="Williams K.H."/>
            <person name="Hubbard S.S."/>
            <person name="Banfield J.F."/>
        </authorList>
    </citation>
    <scope>NUCLEOTIDE SEQUENCE [LARGE SCALE GENOMIC DNA]</scope>
</reference>
<dbReference type="GO" id="GO:0007059">
    <property type="term" value="P:chromosome segregation"/>
    <property type="evidence" value="ECO:0007669"/>
    <property type="project" value="UniProtKB-UniRule"/>
</dbReference>
<feature type="active site" evidence="10">
    <location>
        <position position="256"/>
    </location>
</feature>
<dbReference type="InterPro" id="IPR011010">
    <property type="entry name" value="DNA_brk_join_enz"/>
</dbReference>
<evidence type="ECO:0000259" key="12">
    <source>
        <dbReference type="PROSITE" id="PS51898"/>
    </source>
</evidence>
<evidence type="ECO:0000256" key="7">
    <source>
        <dbReference type="ARBA" id="ARBA00023125"/>
    </source>
</evidence>
<evidence type="ECO:0000256" key="9">
    <source>
        <dbReference type="ARBA" id="ARBA00023306"/>
    </source>
</evidence>
<proteinExistence type="inferred from homology"/>
<feature type="domain" description="Core-binding (CB)" evidence="13">
    <location>
        <begin position="1"/>
        <end position="78"/>
    </location>
</feature>